<feature type="compositionally biased region" description="Basic and acidic residues" evidence="1">
    <location>
        <begin position="24"/>
        <end position="34"/>
    </location>
</feature>
<evidence type="ECO:0000256" key="1">
    <source>
        <dbReference type="SAM" id="MobiDB-lite"/>
    </source>
</evidence>
<reference evidence="3" key="1">
    <citation type="journal article" date="2019" name="Int. J. Syst. Evol. Microbiol.">
        <title>The Global Catalogue of Microorganisms (GCM) 10K type strain sequencing project: providing services to taxonomists for standard genome sequencing and annotation.</title>
        <authorList>
            <consortium name="The Broad Institute Genomics Platform"/>
            <consortium name="The Broad Institute Genome Sequencing Center for Infectious Disease"/>
            <person name="Wu L."/>
            <person name="Ma J."/>
        </authorList>
    </citation>
    <scope>NUCLEOTIDE SEQUENCE [LARGE SCALE GENOMIC DNA]</scope>
    <source>
        <strain evidence="3">CGMCC 4.1648</strain>
    </source>
</reference>
<feature type="region of interest" description="Disordered" evidence="1">
    <location>
        <begin position="1"/>
        <end position="71"/>
    </location>
</feature>
<protein>
    <submittedName>
        <fullName evidence="2">Uncharacterized protein</fullName>
    </submittedName>
</protein>
<accession>A0ABV9XNY4</accession>
<dbReference type="EMBL" id="JBHSJD010000020">
    <property type="protein sequence ID" value="MFC5025237.1"/>
    <property type="molecule type" value="Genomic_DNA"/>
</dbReference>
<gene>
    <name evidence="2" type="ORF">ACFPM3_24235</name>
</gene>
<feature type="compositionally biased region" description="Basic residues" evidence="1">
    <location>
        <begin position="56"/>
        <end position="71"/>
    </location>
</feature>
<dbReference type="Proteomes" id="UP001595829">
    <property type="component" value="Unassembled WGS sequence"/>
</dbReference>
<sequence>MTSPSATAVEQNATFTAVPGLADSTRRSFRDASGRHLQPPGRPYEIPPTTRDSSRRYGRRRPRRHGLGHCGPRIRRHARELDLGPARCRTDRL</sequence>
<keyword evidence="3" id="KW-1185">Reference proteome</keyword>
<comment type="caution">
    <text evidence="2">The sequence shown here is derived from an EMBL/GenBank/DDBJ whole genome shotgun (WGS) entry which is preliminary data.</text>
</comment>
<name>A0ABV9XNY4_9ACTN</name>
<evidence type="ECO:0000313" key="3">
    <source>
        <dbReference type="Proteomes" id="UP001595829"/>
    </source>
</evidence>
<evidence type="ECO:0000313" key="2">
    <source>
        <dbReference type="EMBL" id="MFC5025237.1"/>
    </source>
</evidence>
<feature type="compositionally biased region" description="Polar residues" evidence="1">
    <location>
        <begin position="1"/>
        <end position="15"/>
    </location>
</feature>
<dbReference type="RefSeq" id="WP_380842492.1">
    <property type="nucleotide sequence ID" value="NZ_BAABIT010000001.1"/>
</dbReference>
<organism evidence="2 3">
    <name type="scientific">Streptomyces coeruleoprunus</name>
    <dbReference type="NCBI Taxonomy" id="285563"/>
    <lineage>
        <taxon>Bacteria</taxon>
        <taxon>Bacillati</taxon>
        <taxon>Actinomycetota</taxon>
        <taxon>Actinomycetes</taxon>
        <taxon>Kitasatosporales</taxon>
        <taxon>Streptomycetaceae</taxon>
        <taxon>Streptomyces</taxon>
    </lineage>
</organism>
<proteinExistence type="predicted"/>